<dbReference type="AlphaFoldDB" id="A0A6C0CYW1"/>
<feature type="transmembrane region" description="Helical" evidence="5">
    <location>
        <begin position="88"/>
        <end position="109"/>
    </location>
</feature>
<reference evidence="6" key="1">
    <citation type="journal article" date="2020" name="Nature">
        <title>Giant virus diversity and host interactions through global metagenomics.</title>
        <authorList>
            <person name="Schulz F."/>
            <person name="Roux S."/>
            <person name="Paez-Espino D."/>
            <person name="Jungbluth S."/>
            <person name="Walsh D.A."/>
            <person name="Denef V.J."/>
            <person name="McMahon K.D."/>
            <person name="Konstantinidis K.T."/>
            <person name="Eloe-Fadrosh E.A."/>
            <person name="Kyrpides N.C."/>
            <person name="Woyke T."/>
        </authorList>
    </citation>
    <scope>NUCLEOTIDE SEQUENCE</scope>
    <source>
        <strain evidence="6">GVMAG-M-3300023110-24</strain>
    </source>
</reference>
<dbReference type="SUPFAM" id="SSF103473">
    <property type="entry name" value="MFS general substrate transporter"/>
    <property type="match status" value="1"/>
</dbReference>
<sequence length="228" mass="26764">MSRLNKFSKLMKEKKELLSCIFFTLATQILFTMLSVKVFDYTEHTTHILDLYKNSTLFSVLLFVSFIVSMLLIYALYMTNLSYEQKYVLFLIFSLIESFLLHIILSIYDENTIDIAIVLTGVLFSLLFVFGLVFVYFGYDLSWMGFFLYLSLFIIIICSIVFSFMPNHDSNQKILTIFSTIIFMLYIIYDTNEILMKSNQDCIKGAMAYYLDIINLFLDILKLINDYT</sequence>
<feature type="transmembrane region" description="Helical" evidence="5">
    <location>
        <begin position="16"/>
        <end position="36"/>
    </location>
</feature>
<keyword evidence="2 5" id="KW-0812">Transmembrane</keyword>
<accession>A0A6C0CYW1</accession>
<feature type="transmembrane region" description="Helical" evidence="5">
    <location>
        <begin position="115"/>
        <end position="139"/>
    </location>
</feature>
<evidence type="ECO:0000256" key="2">
    <source>
        <dbReference type="ARBA" id="ARBA00022692"/>
    </source>
</evidence>
<proteinExistence type="predicted"/>
<dbReference type="PANTHER" id="PTHR23291">
    <property type="entry name" value="BAX INHIBITOR-RELATED"/>
    <property type="match status" value="1"/>
</dbReference>
<dbReference type="Pfam" id="PF01027">
    <property type="entry name" value="Bax1-I"/>
    <property type="match status" value="1"/>
</dbReference>
<name>A0A6C0CYW1_9ZZZZ</name>
<dbReference type="EMBL" id="MN739511">
    <property type="protein sequence ID" value="QHT09423.1"/>
    <property type="molecule type" value="Genomic_DNA"/>
</dbReference>
<evidence type="ECO:0000256" key="3">
    <source>
        <dbReference type="ARBA" id="ARBA00022989"/>
    </source>
</evidence>
<evidence type="ECO:0000256" key="1">
    <source>
        <dbReference type="ARBA" id="ARBA00004141"/>
    </source>
</evidence>
<dbReference type="PANTHER" id="PTHR23291:SF50">
    <property type="entry name" value="PROTEIN LIFEGUARD 4"/>
    <property type="match status" value="1"/>
</dbReference>
<organism evidence="6">
    <name type="scientific">viral metagenome</name>
    <dbReference type="NCBI Taxonomy" id="1070528"/>
    <lineage>
        <taxon>unclassified sequences</taxon>
        <taxon>metagenomes</taxon>
        <taxon>organismal metagenomes</taxon>
    </lineage>
</organism>
<evidence type="ECO:0000256" key="4">
    <source>
        <dbReference type="ARBA" id="ARBA00023136"/>
    </source>
</evidence>
<dbReference type="GO" id="GO:0016020">
    <property type="term" value="C:membrane"/>
    <property type="evidence" value="ECO:0007669"/>
    <property type="project" value="UniProtKB-SubCell"/>
</dbReference>
<feature type="transmembrane region" description="Helical" evidence="5">
    <location>
        <begin position="171"/>
        <end position="189"/>
    </location>
</feature>
<dbReference type="InterPro" id="IPR036259">
    <property type="entry name" value="MFS_trans_sf"/>
</dbReference>
<keyword evidence="4 5" id="KW-0472">Membrane</keyword>
<feature type="transmembrane region" description="Helical" evidence="5">
    <location>
        <begin position="146"/>
        <end position="165"/>
    </location>
</feature>
<dbReference type="InterPro" id="IPR006214">
    <property type="entry name" value="Bax_inhibitor_1-related"/>
</dbReference>
<protein>
    <submittedName>
        <fullName evidence="6">Uncharacterized protein</fullName>
    </submittedName>
</protein>
<keyword evidence="3 5" id="KW-1133">Transmembrane helix</keyword>
<evidence type="ECO:0000256" key="5">
    <source>
        <dbReference type="SAM" id="Phobius"/>
    </source>
</evidence>
<feature type="transmembrane region" description="Helical" evidence="5">
    <location>
        <begin position="56"/>
        <end position="76"/>
    </location>
</feature>
<comment type="subcellular location">
    <subcellularLocation>
        <location evidence="1">Membrane</location>
        <topology evidence="1">Multi-pass membrane protein</topology>
    </subcellularLocation>
</comment>
<evidence type="ECO:0000313" key="6">
    <source>
        <dbReference type="EMBL" id="QHT09423.1"/>
    </source>
</evidence>